<feature type="domain" description="SpoVT-AbrB" evidence="9">
    <location>
        <begin position="83"/>
        <end position="126"/>
    </location>
</feature>
<dbReference type="STRING" id="1817768.A3A87_04055"/>
<dbReference type="InterPro" id="IPR035644">
    <property type="entry name" value="MraZ_C"/>
</dbReference>
<feature type="domain" description="SpoVT-AbrB" evidence="9">
    <location>
        <begin position="5"/>
        <end position="54"/>
    </location>
</feature>
<evidence type="ECO:0000256" key="2">
    <source>
        <dbReference type="ARBA" id="ARBA00022490"/>
    </source>
</evidence>
<feature type="region of interest" description="Disordered" evidence="8">
    <location>
        <begin position="135"/>
        <end position="155"/>
    </location>
</feature>
<comment type="similarity">
    <text evidence="7">Belongs to the MraZ family.</text>
</comment>
<keyword evidence="3" id="KW-0677">Repeat</keyword>
<dbReference type="CDD" id="cd16321">
    <property type="entry name" value="MraZ_C"/>
    <property type="match status" value="1"/>
</dbReference>
<dbReference type="SUPFAM" id="SSF89447">
    <property type="entry name" value="AbrB/MazE/MraZ-like"/>
    <property type="match status" value="1"/>
</dbReference>
<gene>
    <name evidence="7" type="primary">mraZ</name>
    <name evidence="10" type="ORF">A3A87_04055</name>
</gene>
<dbReference type="EMBL" id="MFTC01000009">
    <property type="protein sequence ID" value="OGI52712.1"/>
    <property type="molecule type" value="Genomic_DNA"/>
</dbReference>
<dbReference type="AlphaFoldDB" id="A0A1F6U5U2"/>
<dbReference type="HAMAP" id="MF_01008">
    <property type="entry name" value="MraZ"/>
    <property type="match status" value="1"/>
</dbReference>
<keyword evidence="6 7" id="KW-0804">Transcription</keyword>
<evidence type="ECO:0000313" key="11">
    <source>
        <dbReference type="Proteomes" id="UP000179037"/>
    </source>
</evidence>
<proteinExistence type="inferred from homology"/>
<dbReference type="GO" id="GO:0009295">
    <property type="term" value="C:nucleoid"/>
    <property type="evidence" value="ECO:0007669"/>
    <property type="project" value="UniProtKB-SubCell"/>
</dbReference>
<sequence>MFRGVNTLSLDSKGRMAIPTRYRDQLARACSGQMVLTINALDSDRCLLLYPQPEWEEIERKIMKLSSFNKQTRKLQRMLVGHATECEMDGNGRILLAPPLREFSGLNKEVVLIGQGNKFEIWDDGTWNARRSEWLEGEGQEGDDKLPPDLESLSL</sequence>
<evidence type="ECO:0000256" key="6">
    <source>
        <dbReference type="ARBA" id="ARBA00023163"/>
    </source>
</evidence>
<dbReference type="Proteomes" id="UP000179037">
    <property type="component" value="Unassembled WGS sequence"/>
</dbReference>
<dbReference type="PROSITE" id="PS51740">
    <property type="entry name" value="SPOVT_ABRB"/>
    <property type="match status" value="2"/>
</dbReference>
<dbReference type="NCBIfam" id="TIGR00242">
    <property type="entry name" value="division/cell wall cluster transcriptional repressor MraZ"/>
    <property type="match status" value="1"/>
</dbReference>
<evidence type="ECO:0000256" key="3">
    <source>
        <dbReference type="ARBA" id="ARBA00022737"/>
    </source>
</evidence>
<reference evidence="10 11" key="1">
    <citation type="journal article" date="2016" name="Nat. Commun.">
        <title>Thousands of microbial genomes shed light on interconnected biogeochemical processes in an aquifer system.</title>
        <authorList>
            <person name="Anantharaman K."/>
            <person name="Brown C.T."/>
            <person name="Hug L.A."/>
            <person name="Sharon I."/>
            <person name="Castelle C.J."/>
            <person name="Probst A.J."/>
            <person name="Thomas B.C."/>
            <person name="Singh A."/>
            <person name="Wilkins M.J."/>
            <person name="Karaoz U."/>
            <person name="Brodie E.L."/>
            <person name="Williams K.H."/>
            <person name="Hubbard S.S."/>
            <person name="Banfield J.F."/>
        </authorList>
    </citation>
    <scope>NUCLEOTIDE SEQUENCE [LARGE SCALE GENOMIC DNA]</scope>
</reference>
<keyword evidence="4 7" id="KW-0805">Transcription regulation</keyword>
<comment type="subcellular location">
    <subcellularLocation>
        <location evidence="7">Cytoplasm</location>
        <location evidence="7">Nucleoid</location>
    </subcellularLocation>
</comment>
<dbReference type="InterPro" id="IPR020603">
    <property type="entry name" value="MraZ_dom"/>
</dbReference>
<comment type="caution">
    <text evidence="10">The sequence shown here is derived from an EMBL/GenBank/DDBJ whole genome shotgun (WGS) entry which is preliminary data.</text>
</comment>
<evidence type="ECO:0000256" key="1">
    <source>
        <dbReference type="ARBA" id="ARBA00013860"/>
    </source>
</evidence>
<dbReference type="Gene3D" id="3.40.1550.20">
    <property type="entry name" value="Transcriptional regulator MraZ domain"/>
    <property type="match status" value="1"/>
</dbReference>
<evidence type="ECO:0000256" key="8">
    <source>
        <dbReference type="SAM" id="MobiDB-lite"/>
    </source>
</evidence>
<dbReference type="InterPro" id="IPR038619">
    <property type="entry name" value="MraZ_sf"/>
</dbReference>
<dbReference type="InterPro" id="IPR035642">
    <property type="entry name" value="MraZ_N"/>
</dbReference>
<dbReference type="PANTHER" id="PTHR34701:SF1">
    <property type="entry name" value="TRANSCRIPTIONAL REGULATOR MRAZ"/>
    <property type="match status" value="1"/>
</dbReference>
<name>A0A1F6U5U2_9PROT</name>
<dbReference type="GO" id="GO:0000976">
    <property type="term" value="F:transcription cis-regulatory region binding"/>
    <property type="evidence" value="ECO:0007669"/>
    <property type="project" value="TreeGrafter"/>
</dbReference>
<organism evidence="10 11">
    <name type="scientific">Candidatus Muproteobacteria bacterium RIFCSPLOWO2_01_FULL_60_18</name>
    <dbReference type="NCBI Taxonomy" id="1817768"/>
    <lineage>
        <taxon>Bacteria</taxon>
        <taxon>Pseudomonadati</taxon>
        <taxon>Pseudomonadota</taxon>
        <taxon>Candidatus Muproteobacteria</taxon>
    </lineage>
</organism>
<dbReference type="GO" id="GO:0005737">
    <property type="term" value="C:cytoplasm"/>
    <property type="evidence" value="ECO:0007669"/>
    <property type="project" value="UniProtKB-UniRule"/>
</dbReference>
<accession>A0A1F6U5U2</accession>
<evidence type="ECO:0000256" key="5">
    <source>
        <dbReference type="ARBA" id="ARBA00023125"/>
    </source>
</evidence>
<dbReference type="InterPro" id="IPR003444">
    <property type="entry name" value="MraZ"/>
</dbReference>
<dbReference type="CDD" id="cd16320">
    <property type="entry name" value="MraZ_N"/>
    <property type="match status" value="1"/>
</dbReference>
<dbReference type="PANTHER" id="PTHR34701">
    <property type="entry name" value="TRANSCRIPTIONAL REGULATOR MRAZ"/>
    <property type="match status" value="1"/>
</dbReference>
<comment type="subunit">
    <text evidence="7">Forms oligomers.</text>
</comment>
<dbReference type="InterPro" id="IPR037914">
    <property type="entry name" value="SpoVT-AbrB_sf"/>
</dbReference>
<dbReference type="GO" id="GO:2000143">
    <property type="term" value="P:negative regulation of DNA-templated transcription initiation"/>
    <property type="evidence" value="ECO:0007669"/>
    <property type="project" value="TreeGrafter"/>
</dbReference>
<evidence type="ECO:0000313" key="10">
    <source>
        <dbReference type="EMBL" id="OGI52712.1"/>
    </source>
</evidence>
<keyword evidence="2 7" id="KW-0963">Cytoplasm</keyword>
<evidence type="ECO:0000256" key="7">
    <source>
        <dbReference type="HAMAP-Rule" id="MF_01008"/>
    </source>
</evidence>
<protein>
    <recommendedName>
        <fullName evidence="1 7">Transcriptional regulator MraZ</fullName>
    </recommendedName>
</protein>
<dbReference type="InterPro" id="IPR007159">
    <property type="entry name" value="SpoVT-AbrB_dom"/>
</dbReference>
<dbReference type="GO" id="GO:0003700">
    <property type="term" value="F:DNA-binding transcription factor activity"/>
    <property type="evidence" value="ECO:0007669"/>
    <property type="project" value="UniProtKB-UniRule"/>
</dbReference>
<evidence type="ECO:0000259" key="9">
    <source>
        <dbReference type="PROSITE" id="PS51740"/>
    </source>
</evidence>
<dbReference type="Pfam" id="PF02381">
    <property type="entry name" value="MraZ"/>
    <property type="match status" value="2"/>
</dbReference>
<keyword evidence="5 7" id="KW-0238">DNA-binding</keyword>
<evidence type="ECO:0000256" key="4">
    <source>
        <dbReference type="ARBA" id="ARBA00023015"/>
    </source>
</evidence>